<sequence length="21" mass="2436">MNRSDRDKPNLYGVPDFNSPL</sequence>
<comment type="caution">
    <text evidence="2">The sequence shown here is derived from an EMBL/GenBank/DDBJ whole genome shotgun (WGS) entry which is preliminary data.</text>
</comment>
<protein>
    <submittedName>
        <fullName evidence="2">Uncharacterized protein</fullName>
    </submittedName>
</protein>
<name>E6PVX2_9ZZZZ</name>
<evidence type="ECO:0000313" key="2">
    <source>
        <dbReference type="EMBL" id="CBH99079.1"/>
    </source>
</evidence>
<accession>E6PVX2</accession>
<evidence type="ECO:0000256" key="1">
    <source>
        <dbReference type="SAM" id="MobiDB-lite"/>
    </source>
</evidence>
<gene>
    <name evidence="2" type="ORF">CARN2_0253</name>
</gene>
<dbReference type="AlphaFoldDB" id="E6PVX2"/>
<feature type="region of interest" description="Disordered" evidence="1">
    <location>
        <begin position="1"/>
        <end position="21"/>
    </location>
</feature>
<reference evidence="2" key="1">
    <citation type="submission" date="2009-10" db="EMBL/GenBank/DDBJ databases">
        <title>Diversity of trophic interactions inside an arsenic-rich microbial ecosystem.</title>
        <authorList>
            <person name="Bertin P.N."/>
            <person name="Heinrich-Salmeron A."/>
            <person name="Pelletier E."/>
            <person name="Goulhen-Chollet F."/>
            <person name="Arsene-Ploetze F."/>
            <person name="Gallien S."/>
            <person name="Calteau A."/>
            <person name="Vallenet D."/>
            <person name="Casiot C."/>
            <person name="Chane-Woon-Ming B."/>
            <person name="Giloteaux L."/>
            <person name="Barakat M."/>
            <person name="Bonnefoy V."/>
            <person name="Bruneel O."/>
            <person name="Chandler M."/>
            <person name="Cleiss J."/>
            <person name="Duran R."/>
            <person name="Elbaz-Poulichet F."/>
            <person name="Fonknechten N."/>
            <person name="Lauga B."/>
            <person name="Mornico D."/>
            <person name="Ortet P."/>
            <person name="Schaeffer C."/>
            <person name="Siguier P."/>
            <person name="Alexander Thil Smith A."/>
            <person name="Van Dorsselaer A."/>
            <person name="Weissenbach J."/>
            <person name="Medigue C."/>
            <person name="Le Paslier D."/>
        </authorList>
    </citation>
    <scope>NUCLEOTIDE SEQUENCE</scope>
</reference>
<dbReference type="EMBL" id="CABM01000065">
    <property type="protein sequence ID" value="CBH99079.1"/>
    <property type="molecule type" value="Genomic_DNA"/>
</dbReference>
<proteinExistence type="predicted"/>
<organism evidence="2">
    <name type="scientific">mine drainage metagenome</name>
    <dbReference type="NCBI Taxonomy" id="410659"/>
    <lineage>
        <taxon>unclassified sequences</taxon>
        <taxon>metagenomes</taxon>
        <taxon>ecological metagenomes</taxon>
    </lineage>
</organism>